<feature type="non-terminal residue" evidence="2">
    <location>
        <position position="1"/>
    </location>
</feature>
<name>A0A813DKG4_POLGL</name>
<accession>A0A813DKG4</accession>
<protein>
    <recommendedName>
        <fullName evidence="4">Chitin synthase</fullName>
    </recommendedName>
</protein>
<feature type="transmembrane region" description="Helical" evidence="1">
    <location>
        <begin position="458"/>
        <end position="476"/>
    </location>
</feature>
<evidence type="ECO:0000313" key="3">
    <source>
        <dbReference type="Proteomes" id="UP000654075"/>
    </source>
</evidence>
<reference evidence="2" key="1">
    <citation type="submission" date="2021-02" db="EMBL/GenBank/DDBJ databases">
        <authorList>
            <person name="Dougan E. K."/>
            <person name="Rhodes N."/>
            <person name="Thang M."/>
            <person name="Chan C."/>
        </authorList>
    </citation>
    <scope>NUCLEOTIDE SEQUENCE</scope>
</reference>
<feature type="transmembrane region" description="Helical" evidence="1">
    <location>
        <begin position="368"/>
        <end position="387"/>
    </location>
</feature>
<keyword evidence="3" id="KW-1185">Reference proteome</keyword>
<proteinExistence type="predicted"/>
<gene>
    <name evidence="2" type="ORF">PGLA1383_LOCUS6173</name>
</gene>
<comment type="caution">
    <text evidence="2">The sequence shown here is derived from an EMBL/GenBank/DDBJ whole genome shotgun (WGS) entry which is preliminary data.</text>
</comment>
<sequence>MVLGSTGSNQAYTYLHEDYGEMGRKMNSPCFGFQGNVMDDAPADGSEDPKQRYFYTMVLDSDTVCQAHSIRKLVETAEHPKNRAYGIINANLANDYGADDKCTWHMWRNALMEVSTVNLQRGQFWIFNRVGFYGKGLIRNETYISRLIGKPGSVIEALPIDILSHDTVEAKLLQPGIAGDVTLYEVSVNQVDAAVSYHSNGTYAPLVKWEIKKPAFVRWRDVPCATSAEYLSHTGFRLFHAGPGILLVNIFTCLLAQQNWGLQLVILPVVGVCALLFTILALFIIPKGFLILDKLPSLRLGKYLLCTSKPSKIGDGTFNAGKTPGDTKEGSNVINGNAEEDDPTQACEGISDGGSGEDDERHLNRCSVLVRQLTLAIIEILLSLFLFSPELVLGVIRIARGVWAQVTGCASWQPQDQVEREIEQKLSFCYVLRKTWLVFVCGLGYMAYVLIYRIEQPLVWFLIVPWLSYPLTTYIMCLPVPEACRKSWIWTWVMDIKKAENRSDVQEHYEELRVVAASTIGQVCGTFAYLLSPKGARKLLEAGVIFPLVAGRQLDAAVSHAFSQLSAWSVPPSCPLIFSPQSQCATSESDVQCRYYGPMDPQWLGYRAVVQRLLADLDRASKSLPRSSLAYAAELAVPKDEIEAASSGPPRRCVCLDFLDPGPGVQAAREEALAELARTVHSVRSGEDKEGPPLPVLVIWYGNDPAEAEAQVAMLPSCALMVRPPFPEEANRLVPGV</sequence>
<dbReference type="EMBL" id="CAJNNV010002530">
    <property type="protein sequence ID" value="CAE8587334.1"/>
    <property type="molecule type" value="Genomic_DNA"/>
</dbReference>
<feature type="transmembrane region" description="Helical" evidence="1">
    <location>
        <begin position="435"/>
        <end position="451"/>
    </location>
</feature>
<feature type="transmembrane region" description="Helical" evidence="1">
    <location>
        <begin position="260"/>
        <end position="285"/>
    </location>
</feature>
<evidence type="ECO:0000313" key="2">
    <source>
        <dbReference type="EMBL" id="CAE8587334.1"/>
    </source>
</evidence>
<dbReference type="Proteomes" id="UP000654075">
    <property type="component" value="Unassembled WGS sequence"/>
</dbReference>
<organism evidence="2 3">
    <name type="scientific">Polarella glacialis</name>
    <name type="common">Dinoflagellate</name>
    <dbReference type="NCBI Taxonomy" id="89957"/>
    <lineage>
        <taxon>Eukaryota</taxon>
        <taxon>Sar</taxon>
        <taxon>Alveolata</taxon>
        <taxon>Dinophyceae</taxon>
        <taxon>Suessiales</taxon>
        <taxon>Suessiaceae</taxon>
        <taxon>Polarella</taxon>
    </lineage>
</organism>
<keyword evidence="1" id="KW-1133">Transmembrane helix</keyword>
<keyword evidence="1" id="KW-0812">Transmembrane</keyword>
<keyword evidence="1" id="KW-0472">Membrane</keyword>
<evidence type="ECO:0000256" key="1">
    <source>
        <dbReference type="SAM" id="Phobius"/>
    </source>
</evidence>
<evidence type="ECO:0008006" key="4">
    <source>
        <dbReference type="Google" id="ProtNLM"/>
    </source>
</evidence>
<dbReference type="AlphaFoldDB" id="A0A813DKG4"/>